<protein>
    <recommendedName>
        <fullName evidence="2">DNA polymerase III tau subunit domain-containing protein</fullName>
    </recommendedName>
</protein>
<dbReference type="GO" id="GO:0003887">
    <property type="term" value="F:DNA-directed DNA polymerase activity"/>
    <property type="evidence" value="ECO:0007669"/>
    <property type="project" value="InterPro"/>
</dbReference>
<feature type="domain" description="DNA polymerase III tau subunit" evidence="2">
    <location>
        <begin position="76"/>
        <end position="199"/>
    </location>
</feature>
<evidence type="ECO:0000313" key="3">
    <source>
        <dbReference type="EMBL" id="GHA67486.1"/>
    </source>
</evidence>
<feature type="region of interest" description="Disordered" evidence="1">
    <location>
        <begin position="1"/>
        <end position="23"/>
    </location>
</feature>
<dbReference type="InterPro" id="IPR021029">
    <property type="entry name" value="DNA_pol_III_tau_dom-5"/>
</dbReference>
<dbReference type="Pfam" id="PF12170">
    <property type="entry name" value="DNA_pol3_tau_5"/>
    <property type="match status" value="1"/>
</dbReference>
<dbReference type="Proteomes" id="UP000614287">
    <property type="component" value="Unassembled WGS sequence"/>
</dbReference>
<gene>
    <name evidence="3" type="ORF">GCM10009007_05160</name>
</gene>
<proteinExistence type="predicted"/>
<dbReference type="Gene3D" id="3.30.300.150">
    <property type="entry name" value="DNA polymerase III, tau subunit, domain V"/>
    <property type="match status" value="1"/>
</dbReference>
<organism evidence="3 4">
    <name type="scientific">Formosimonas limnophila</name>
    <dbReference type="NCBI Taxonomy" id="1384487"/>
    <lineage>
        <taxon>Bacteria</taxon>
        <taxon>Pseudomonadati</taxon>
        <taxon>Pseudomonadota</taxon>
        <taxon>Betaproteobacteria</taxon>
        <taxon>Burkholderiales</taxon>
        <taxon>Burkholderiaceae</taxon>
        <taxon>Formosimonas</taxon>
    </lineage>
</organism>
<reference evidence="3" key="2">
    <citation type="submission" date="2020-09" db="EMBL/GenBank/DDBJ databases">
        <authorList>
            <person name="Sun Q."/>
            <person name="Kim S."/>
        </authorList>
    </citation>
    <scope>NUCLEOTIDE SEQUENCE</scope>
    <source>
        <strain evidence="3">KCTC 32501</strain>
    </source>
</reference>
<dbReference type="EMBL" id="BMZG01000002">
    <property type="protein sequence ID" value="GHA67486.1"/>
    <property type="molecule type" value="Genomic_DNA"/>
</dbReference>
<evidence type="ECO:0000313" key="4">
    <source>
        <dbReference type="Proteomes" id="UP000614287"/>
    </source>
</evidence>
<reference evidence="3" key="1">
    <citation type="journal article" date="2014" name="Int. J. Syst. Evol. Microbiol.">
        <title>Complete genome sequence of Corynebacterium casei LMG S-19264T (=DSM 44701T), isolated from a smear-ripened cheese.</title>
        <authorList>
            <consortium name="US DOE Joint Genome Institute (JGI-PGF)"/>
            <person name="Walter F."/>
            <person name="Albersmeier A."/>
            <person name="Kalinowski J."/>
            <person name="Ruckert C."/>
        </authorList>
    </citation>
    <scope>NUCLEOTIDE SEQUENCE</scope>
    <source>
        <strain evidence="3">KCTC 32501</strain>
    </source>
</reference>
<dbReference type="InterPro" id="IPR038249">
    <property type="entry name" value="PolIII_tau_V_sf"/>
</dbReference>
<evidence type="ECO:0000259" key="2">
    <source>
        <dbReference type="Pfam" id="PF12170"/>
    </source>
</evidence>
<evidence type="ECO:0000256" key="1">
    <source>
        <dbReference type="SAM" id="MobiDB-lite"/>
    </source>
</evidence>
<sequence length="207" mass="22375">MSTAYEYTDEYGSEPPPEYDDSYFSSMTSGDASLRPVVASPVFAAKPQAVTRPKPLDVATSSAKQSLNTTATAVRSETVIKSEHLPDWTELITKLNVRGLVKQLAQQSELIVFDEKRIELRCENRALASNVVAVSGLEKALAAYYKDAHKTLKIHVGSVAATPAKVQAQVKEAELVSAQAIIAQDATVQALVREFDGMILPGSIKPI</sequence>
<accession>A0A8J3CK20</accession>
<feature type="compositionally biased region" description="Acidic residues" evidence="1">
    <location>
        <begin position="7"/>
        <end position="21"/>
    </location>
</feature>
<name>A0A8J3CK20_9BURK</name>
<comment type="caution">
    <text evidence="3">The sequence shown here is derived from an EMBL/GenBank/DDBJ whole genome shotgun (WGS) entry which is preliminary data.</text>
</comment>
<keyword evidence="4" id="KW-1185">Reference proteome</keyword>
<dbReference type="AlphaFoldDB" id="A0A8J3CK20"/>